<reference evidence="2 3" key="1">
    <citation type="submission" date="2020-08" db="EMBL/GenBank/DDBJ databases">
        <title>Amycolatopsis echigonensis JCM 21831.</title>
        <authorList>
            <person name="Tedsree N."/>
            <person name="Kuncharoen N."/>
            <person name="Likhitwitayawuid K."/>
            <person name="Tanasupawat S."/>
        </authorList>
    </citation>
    <scope>NUCLEOTIDE SEQUENCE [LARGE SCALE GENOMIC DNA]</scope>
    <source>
        <strain evidence="2 3">JCM 21831</strain>
    </source>
</reference>
<proteinExistence type="predicted"/>
<name>A0A8E1W5M0_9PSEU</name>
<dbReference type="InterPro" id="IPR049244">
    <property type="entry name" value="DUF6879"/>
</dbReference>
<dbReference type="AlphaFoldDB" id="A0A8E1W5M0"/>
<dbReference type="RefSeq" id="WP_183126293.1">
    <property type="nucleotide sequence ID" value="NZ_JACJHR010000070.1"/>
</dbReference>
<feature type="domain" description="DUF6879" evidence="1">
    <location>
        <begin position="10"/>
        <end position="172"/>
    </location>
</feature>
<dbReference type="EMBL" id="JACJHR010000070">
    <property type="protein sequence ID" value="MBB2504337.1"/>
    <property type="molecule type" value="Genomic_DNA"/>
</dbReference>
<evidence type="ECO:0000313" key="3">
    <source>
        <dbReference type="Proteomes" id="UP000550260"/>
    </source>
</evidence>
<accession>A0A8E1W5M0</accession>
<gene>
    <name evidence="2" type="ORF">H5411_34990</name>
</gene>
<comment type="caution">
    <text evidence="2">The sequence shown here is derived from an EMBL/GenBank/DDBJ whole genome shotgun (WGS) entry which is preliminary data.</text>
</comment>
<dbReference type="Proteomes" id="UP000550260">
    <property type="component" value="Unassembled WGS sequence"/>
</dbReference>
<evidence type="ECO:0000259" key="1">
    <source>
        <dbReference type="Pfam" id="PF21806"/>
    </source>
</evidence>
<dbReference type="Pfam" id="PF21806">
    <property type="entry name" value="DUF6879"/>
    <property type="match status" value="1"/>
</dbReference>
<organism evidence="2 3">
    <name type="scientific">Amycolatopsis echigonensis</name>
    <dbReference type="NCBI Taxonomy" id="2576905"/>
    <lineage>
        <taxon>Bacteria</taxon>
        <taxon>Bacillati</taxon>
        <taxon>Actinomycetota</taxon>
        <taxon>Actinomycetes</taxon>
        <taxon>Pseudonocardiales</taxon>
        <taxon>Pseudonocardiaceae</taxon>
        <taxon>Amycolatopsis</taxon>
    </lineage>
</organism>
<evidence type="ECO:0000313" key="2">
    <source>
        <dbReference type="EMBL" id="MBB2504337.1"/>
    </source>
</evidence>
<sequence length="176" mass="20309">MTRTHLNPTDEFAALLRSVRRSSWRWECQGEYAVDLPEVERWLAGEPAVETDDDRAWLAHLARLRADGIPFQRVRVYPEPITEYIAWMRQAIGPNVAAGEDVRWLPERIAREHGLPGYDFYLLDDERVAILQFTDDKELAGVVVDDDPTVLAEHRAWRDTAWPIATPHAEYATMAR</sequence>
<protein>
    <recommendedName>
        <fullName evidence="1">DUF6879 domain-containing protein</fullName>
    </recommendedName>
</protein>